<proteinExistence type="predicted"/>
<evidence type="ECO:0000313" key="1">
    <source>
        <dbReference type="EMBL" id="HIR02423.1"/>
    </source>
</evidence>
<protein>
    <submittedName>
        <fullName evidence="1">Uncharacterized protein</fullName>
    </submittedName>
</protein>
<dbReference type="Proteomes" id="UP000824261">
    <property type="component" value="Unassembled WGS sequence"/>
</dbReference>
<reference evidence="1" key="2">
    <citation type="journal article" date="2021" name="PeerJ">
        <title>Extensive microbial diversity within the chicken gut microbiome revealed by metagenomics and culture.</title>
        <authorList>
            <person name="Gilroy R."/>
            <person name="Ravi A."/>
            <person name="Getino M."/>
            <person name="Pursley I."/>
            <person name="Horton D.L."/>
            <person name="Alikhan N.F."/>
            <person name="Baker D."/>
            <person name="Gharbi K."/>
            <person name="Hall N."/>
            <person name="Watson M."/>
            <person name="Adriaenssens E.M."/>
            <person name="Foster-Nyarko E."/>
            <person name="Jarju S."/>
            <person name="Secka A."/>
            <person name="Antonio M."/>
            <person name="Oren A."/>
            <person name="Chaudhuri R.R."/>
            <person name="La Ragione R."/>
            <person name="Hildebrand F."/>
            <person name="Pallen M.J."/>
        </authorList>
    </citation>
    <scope>NUCLEOTIDE SEQUENCE</scope>
    <source>
        <strain evidence="1">ChiGjej1B1-2707</strain>
    </source>
</reference>
<evidence type="ECO:0000313" key="2">
    <source>
        <dbReference type="Proteomes" id="UP000824261"/>
    </source>
</evidence>
<name>A0A9D1A2I1_9ACTN</name>
<accession>A0A9D1A2I1</accession>
<organism evidence="1 2">
    <name type="scientific">Candidatus Aveggerthella stercoripullorum</name>
    <dbReference type="NCBI Taxonomy" id="2840688"/>
    <lineage>
        <taxon>Bacteria</taxon>
        <taxon>Bacillati</taxon>
        <taxon>Actinomycetota</taxon>
        <taxon>Coriobacteriia</taxon>
        <taxon>Eggerthellales</taxon>
        <taxon>Eggerthellaceae</taxon>
        <taxon>Eggerthellaceae incertae sedis</taxon>
        <taxon>Candidatus Aveggerthella</taxon>
    </lineage>
</organism>
<comment type="caution">
    <text evidence="1">The sequence shown here is derived from an EMBL/GenBank/DDBJ whole genome shotgun (WGS) entry which is preliminary data.</text>
</comment>
<reference evidence="1" key="1">
    <citation type="submission" date="2020-10" db="EMBL/GenBank/DDBJ databases">
        <authorList>
            <person name="Gilroy R."/>
        </authorList>
    </citation>
    <scope>NUCLEOTIDE SEQUENCE</scope>
    <source>
        <strain evidence="1">ChiGjej1B1-2707</strain>
    </source>
</reference>
<dbReference type="AlphaFoldDB" id="A0A9D1A2I1"/>
<dbReference type="EMBL" id="DVGB01000113">
    <property type="protein sequence ID" value="HIR02423.1"/>
    <property type="molecule type" value="Genomic_DNA"/>
</dbReference>
<gene>
    <name evidence="1" type="ORF">IAA69_09230</name>
</gene>
<sequence>MNAWEIIALWGWLVDLEGCGVDMDELLGLHWDSLISLTSRTAHTAK</sequence>